<accession>A0A4R1HMX5</accession>
<dbReference type="InterPro" id="IPR011251">
    <property type="entry name" value="Luciferase-like_dom"/>
</dbReference>
<sequence>MRLGVTLPVEDGLSAPEYVAIARTAEERGLDSVWVGEVAGPEVFSMLGLIAGATGGIGLGTGIATIYPRTAPLAAMGFATLASAAPGRVTAGLGVSSPTIVREWHGLPYDRPLKTMEAYVRALRAAWAGEKVSGFRLSMGPPAPVPVVIGAMNPRMLRLAGRIADGVFVAWCPPSEMAGRLAHVREGEREAGREPGSVWAMTSFWAYAGDRTGEARERLRRMVLQYAMVPTHARSFAGVFDGLERATALWRAGDRRGALALVPDEAVHHLCALGDGATVARRVAEFGDRGVDLALILTPGAEPGDLDGPHDTIRRAAEAHRAVTSRSGAPSPGG</sequence>
<keyword evidence="1" id="KW-0560">Oxidoreductase</keyword>
<dbReference type="EMBL" id="SMFZ01000002">
    <property type="protein sequence ID" value="TCK22413.1"/>
    <property type="molecule type" value="Genomic_DNA"/>
</dbReference>
<name>A0A4R1HMX5_PSEEN</name>
<dbReference type="SUPFAM" id="SSF51679">
    <property type="entry name" value="Bacterial luciferase-like"/>
    <property type="match status" value="1"/>
</dbReference>
<evidence type="ECO:0000313" key="3">
    <source>
        <dbReference type="EMBL" id="TCK22413.1"/>
    </source>
</evidence>
<dbReference type="RefSeq" id="WP_165922584.1">
    <property type="nucleotide sequence ID" value="NZ_SMFZ01000002.1"/>
</dbReference>
<keyword evidence="4" id="KW-1185">Reference proteome</keyword>
<keyword evidence="3" id="KW-0503">Monooxygenase</keyword>
<dbReference type="PANTHER" id="PTHR43244">
    <property type="match status" value="1"/>
</dbReference>
<evidence type="ECO:0000256" key="1">
    <source>
        <dbReference type="ARBA" id="ARBA00023002"/>
    </source>
</evidence>
<organism evidence="3 4">
    <name type="scientific">Pseudonocardia endophytica</name>
    <dbReference type="NCBI Taxonomy" id="401976"/>
    <lineage>
        <taxon>Bacteria</taxon>
        <taxon>Bacillati</taxon>
        <taxon>Actinomycetota</taxon>
        <taxon>Actinomycetes</taxon>
        <taxon>Pseudonocardiales</taxon>
        <taxon>Pseudonocardiaceae</taxon>
        <taxon>Pseudonocardia</taxon>
    </lineage>
</organism>
<dbReference type="CDD" id="cd01097">
    <property type="entry name" value="Tetrahydromethanopterin_reductase"/>
    <property type="match status" value="1"/>
</dbReference>
<dbReference type="Pfam" id="PF00296">
    <property type="entry name" value="Bac_luciferase"/>
    <property type="match status" value="1"/>
</dbReference>
<feature type="domain" description="Luciferase-like" evidence="2">
    <location>
        <begin position="14"/>
        <end position="292"/>
    </location>
</feature>
<evidence type="ECO:0000313" key="4">
    <source>
        <dbReference type="Proteomes" id="UP000295560"/>
    </source>
</evidence>
<dbReference type="AlphaFoldDB" id="A0A4R1HMX5"/>
<dbReference type="Gene3D" id="3.20.20.30">
    <property type="entry name" value="Luciferase-like domain"/>
    <property type="match status" value="1"/>
</dbReference>
<proteinExistence type="predicted"/>
<dbReference type="GO" id="GO:0004497">
    <property type="term" value="F:monooxygenase activity"/>
    <property type="evidence" value="ECO:0007669"/>
    <property type="project" value="UniProtKB-KW"/>
</dbReference>
<dbReference type="PANTHER" id="PTHR43244:SF1">
    <property type="entry name" value="5,10-METHYLENETETRAHYDROMETHANOPTERIN REDUCTASE"/>
    <property type="match status" value="1"/>
</dbReference>
<reference evidence="3 4" key="1">
    <citation type="submission" date="2019-03" db="EMBL/GenBank/DDBJ databases">
        <title>Sequencing the genomes of 1000 actinobacteria strains.</title>
        <authorList>
            <person name="Klenk H.-P."/>
        </authorList>
    </citation>
    <scope>NUCLEOTIDE SEQUENCE [LARGE SCALE GENOMIC DNA]</scope>
    <source>
        <strain evidence="3 4">DSM 44969</strain>
    </source>
</reference>
<dbReference type="GO" id="GO:0016705">
    <property type="term" value="F:oxidoreductase activity, acting on paired donors, with incorporation or reduction of molecular oxygen"/>
    <property type="evidence" value="ECO:0007669"/>
    <property type="project" value="InterPro"/>
</dbReference>
<comment type="caution">
    <text evidence="3">The sequence shown here is derived from an EMBL/GenBank/DDBJ whole genome shotgun (WGS) entry which is preliminary data.</text>
</comment>
<dbReference type="InterPro" id="IPR050564">
    <property type="entry name" value="F420-G6PD/mer"/>
</dbReference>
<evidence type="ECO:0000259" key="2">
    <source>
        <dbReference type="Pfam" id="PF00296"/>
    </source>
</evidence>
<gene>
    <name evidence="3" type="ORF">EV378_6415</name>
</gene>
<dbReference type="InterPro" id="IPR036661">
    <property type="entry name" value="Luciferase-like_sf"/>
</dbReference>
<dbReference type="Proteomes" id="UP000295560">
    <property type="component" value="Unassembled WGS sequence"/>
</dbReference>
<protein>
    <submittedName>
        <fullName evidence="3">Alkanesulfonate monooxygenase SsuD/methylene tetrahydromethanopterin reductase-like flavin-dependent oxidoreductase (Luciferase family)</fullName>
    </submittedName>
</protein>